<dbReference type="AlphaFoldDB" id="A0A0M0JFI9"/>
<keyword evidence="2" id="KW-1133">Transmembrane helix</keyword>
<evidence type="ECO:0000256" key="1">
    <source>
        <dbReference type="SAM" id="MobiDB-lite"/>
    </source>
</evidence>
<protein>
    <recommendedName>
        <fullName evidence="5">Transmembrane protein</fullName>
    </recommendedName>
</protein>
<accession>A0A0M0JFI9</accession>
<organism evidence="3 4">
    <name type="scientific">Chrysochromulina tobinii</name>
    <dbReference type="NCBI Taxonomy" id="1460289"/>
    <lineage>
        <taxon>Eukaryota</taxon>
        <taxon>Haptista</taxon>
        <taxon>Haptophyta</taxon>
        <taxon>Prymnesiophyceae</taxon>
        <taxon>Prymnesiales</taxon>
        <taxon>Chrysochromulinaceae</taxon>
        <taxon>Chrysochromulina</taxon>
    </lineage>
</organism>
<reference evidence="4" key="1">
    <citation type="journal article" date="2015" name="PLoS Genet.">
        <title>Genome Sequence and Transcriptome Analyses of Chrysochromulina tobin: Metabolic Tools for Enhanced Algal Fitness in the Prominent Order Prymnesiales (Haptophyceae).</title>
        <authorList>
            <person name="Hovde B.T."/>
            <person name="Deodato C.R."/>
            <person name="Hunsperger H.M."/>
            <person name="Ryken S.A."/>
            <person name="Yost W."/>
            <person name="Jha R.K."/>
            <person name="Patterson J."/>
            <person name="Monnat R.J. Jr."/>
            <person name="Barlow S.B."/>
            <person name="Starkenburg S.R."/>
            <person name="Cattolico R.A."/>
        </authorList>
    </citation>
    <scope>NUCLEOTIDE SEQUENCE</scope>
    <source>
        <strain evidence="4">CCMP291</strain>
    </source>
</reference>
<feature type="transmembrane region" description="Helical" evidence="2">
    <location>
        <begin position="82"/>
        <end position="103"/>
    </location>
</feature>
<keyword evidence="2" id="KW-0812">Transmembrane</keyword>
<evidence type="ECO:0000256" key="2">
    <source>
        <dbReference type="SAM" id="Phobius"/>
    </source>
</evidence>
<keyword evidence="2" id="KW-0472">Membrane</keyword>
<dbReference type="EMBL" id="JWZX01002985">
    <property type="protein sequence ID" value="KOO25361.1"/>
    <property type="molecule type" value="Genomic_DNA"/>
</dbReference>
<feature type="transmembrane region" description="Helical" evidence="2">
    <location>
        <begin position="123"/>
        <end position="142"/>
    </location>
</feature>
<feature type="region of interest" description="Disordered" evidence="1">
    <location>
        <begin position="151"/>
        <end position="188"/>
    </location>
</feature>
<proteinExistence type="predicted"/>
<name>A0A0M0JFI9_9EUKA</name>
<keyword evidence="4" id="KW-1185">Reference proteome</keyword>
<gene>
    <name evidence="3" type="ORF">Ctob_007823</name>
</gene>
<dbReference type="Proteomes" id="UP000037460">
    <property type="component" value="Unassembled WGS sequence"/>
</dbReference>
<comment type="caution">
    <text evidence="3">The sequence shown here is derived from an EMBL/GenBank/DDBJ whole genome shotgun (WGS) entry which is preliminary data.</text>
</comment>
<evidence type="ECO:0000313" key="3">
    <source>
        <dbReference type="EMBL" id="KOO25361.1"/>
    </source>
</evidence>
<evidence type="ECO:0008006" key="5">
    <source>
        <dbReference type="Google" id="ProtNLM"/>
    </source>
</evidence>
<evidence type="ECO:0000313" key="4">
    <source>
        <dbReference type="Proteomes" id="UP000037460"/>
    </source>
</evidence>
<sequence length="188" mass="19349">MSVVVFTLRLDGEVSSFTSSVQSQIKSAVAARAGVDPSAVELTISAGSVIVSVRILTPTATAASVQSTMANAMSNPSSATAMFANVTGFSITVLAVLTTPTIANVAPPPPPLLAVETSFSPGTIIGIIIGVIIALVLALVFMRHLNKKRRKKAGLQVPNGQPSGLQLQVPKGRAAQQGENRPAAPRRV</sequence>